<feature type="compositionally biased region" description="Acidic residues" evidence="15">
    <location>
        <begin position="1961"/>
        <end position="1970"/>
    </location>
</feature>
<feature type="compositionally biased region" description="Polar residues" evidence="15">
    <location>
        <begin position="1659"/>
        <end position="1680"/>
    </location>
</feature>
<dbReference type="InterPro" id="IPR041816">
    <property type="entry name" value="Dbr1_N"/>
</dbReference>
<evidence type="ECO:0000256" key="3">
    <source>
        <dbReference type="ARBA" id="ARBA00001954"/>
    </source>
</evidence>
<keyword evidence="12" id="KW-0539">Nucleus</keyword>
<dbReference type="FunFam" id="3.60.21.10:FF:000035">
    <property type="entry name" value="Lariat debranching enzyme"/>
    <property type="match status" value="1"/>
</dbReference>
<proteinExistence type="inferred from homology"/>
<dbReference type="Pfam" id="PF05011">
    <property type="entry name" value="DBR1"/>
    <property type="match status" value="1"/>
</dbReference>
<evidence type="ECO:0000256" key="6">
    <source>
        <dbReference type="ARBA" id="ARBA00022664"/>
    </source>
</evidence>
<dbReference type="GO" id="GO:0046872">
    <property type="term" value="F:metal ion binding"/>
    <property type="evidence" value="ECO:0007669"/>
    <property type="project" value="UniProtKB-KW"/>
</dbReference>
<feature type="region of interest" description="Disordered" evidence="15">
    <location>
        <begin position="1716"/>
        <end position="1918"/>
    </location>
</feature>
<evidence type="ECO:0000256" key="10">
    <source>
        <dbReference type="ARBA" id="ARBA00023004"/>
    </source>
</evidence>
<dbReference type="Pfam" id="PF00149">
    <property type="entry name" value="Metallophos"/>
    <property type="match status" value="1"/>
</dbReference>
<feature type="compositionally biased region" description="Basic and acidic residues" evidence="15">
    <location>
        <begin position="1736"/>
        <end position="1796"/>
    </location>
</feature>
<reference evidence="16" key="1">
    <citation type="submission" date="2020-11" db="EMBL/GenBank/DDBJ databases">
        <authorList>
            <person name="Tran Van P."/>
        </authorList>
    </citation>
    <scope>NUCLEOTIDE SEQUENCE</scope>
</reference>
<dbReference type="Pfam" id="PF24237">
    <property type="entry name" value="INO80E"/>
    <property type="match status" value="1"/>
</dbReference>
<dbReference type="SUPFAM" id="SSF56300">
    <property type="entry name" value="Metallo-dependent phosphatases"/>
    <property type="match status" value="1"/>
</dbReference>
<comment type="cofactor">
    <cofactor evidence="1">
        <name>Mn(2+)</name>
        <dbReference type="ChEBI" id="CHEBI:29035"/>
    </cofactor>
</comment>
<keyword evidence="9" id="KW-0862">Zinc</keyword>
<feature type="region of interest" description="Disordered" evidence="15">
    <location>
        <begin position="1941"/>
        <end position="1970"/>
    </location>
</feature>
<feature type="compositionally biased region" description="Acidic residues" evidence="15">
    <location>
        <begin position="1818"/>
        <end position="1828"/>
    </location>
</feature>
<dbReference type="Gene3D" id="1.25.40.1040">
    <property type="match status" value="1"/>
</dbReference>
<feature type="region of interest" description="Disordered" evidence="15">
    <location>
        <begin position="647"/>
        <end position="695"/>
    </location>
</feature>
<comment type="function">
    <text evidence="14">Cleaves the 2'-5' phosphodiester linkage at the branch point of lariat intron pre-mRNAs after splicing and converts them into linear molecules that are subsequently degraded. It thereby facilitates ribonucleotide turnover.</text>
</comment>
<feature type="region of interest" description="Disordered" evidence="15">
    <location>
        <begin position="1506"/>
        <end position="1526"/>
    </location>
</feature>
<evidence type="ECO:0000256" key="9">
    <source>
        <dbReference type="ARBA" id="ARBA00022833"/>
    </source>
</evidence>
<organism evidence="16">
    <name type="scientific">Cyprideis torosa</name>
    <dbReference type="NCBI Taxonomy" id="163714"/>
    <lineage>
        <taxon>Eukaryota</taxon>
        <taxon>Metazoa</taxon>
        <taxon>Ecdysozoa</taxon>
        <taxon>Arthropoda</taxon>
        <taxon>Crustacea</taxon>
        <taxon>Oligostraca</taxon>
        <taxon>Ostracoda</taxon>
        <taxon>Podocopa</taxon>
        <taxon>Podocopida</taxon>
        <taxon>Cytherocopina</taxon>
        <taxon>Cytheroidea</taxon>
        <taxon>Cytherideidae</taxon>
        <taxon>Cyprideis</taxon>
    </lineage>
</organism>
<gene>
    <name evidence="16" type="ORF">CTOB1V02_LOCUS8823</name>
</gene>
<dbReference type="InterPro" id="IPR004843">
    <property type="entry name" value="Calcineurin-like_PHP"/>
</dbReference>
<dbReference type="GO" id="GO:0000398">
    <property type="term" value="P:mRNA splicing, via spliceosome"/>
    <property type="evidence" value="ECO:0007669"/>
    <property type="project" value="TreeGrafter"/>
</dbReference>
<protein>
    <recommendedName>
        <fullName evidence="13">N-terminal acetyltransferase B complex subunit MDM20 homolog</fullName>
    </recommendedName>
</protein>
<keyword evidence="11" id="KW-0464">Manganese</keyword>
<dbReference type="InterPro" id="IPR056515">
    <property type="entry name" value="INO80E_N"/>
</dbReference>
<keyword evidence="10" id="KW-0408">Iron</keyword>
<evidence type="ECO:0000256" key="1">
    <source>
        <dbReference type="ARBA" id="ARBA00001936"/>
    </source>
</evidence>
<dbReference type="InterPro" id="IPR007708">
    <property type="entry name" value="DBR1_C"/>
</dbReference>
<dbReference type="CDD" id="cd00844">
    <property type="entry name" value="MPP_Dbr1_N"/>
    <property type="match status" value="1"/>
</dbReference>
<feature type="region of interest" description="Disordered" evidence="15">
    <location>
        <begin position="1608"/>
        <end position="1680"/>
    </location>
</feature>
<evidence type="ECO:0000256" key="15">
    <source>
        <dbReference type="SAM" id="MobiDB-lite"/>
    </source>
</evidence>
<dbReference type="SUPFAM" id="SSF48452">
    <property type="entry name" value="TPR-like"/>
    <property type="match status" value="1"/>
</dbReference>
<comment type="similarity">
    <text evidence="5">Belongs to the lariat debranching enzyme family.</text>
</comment>
<dbReference type="PANTHER" id="PTHR12849">
    <property type="entry name" value="RNA LARIAT DEBRANCHING ENZYME"/>
    <property type="match status" value="1"/>
</dbReference>
<dbReference type="Gene3D" id="3.60.21.10">
    <property type="match status" value="1"/>
</dbReference>
<evidence type="ECO:0000256" key="12">
    <source>
        <dbReference type="ARBA" id="ARBA00023242"/>
    </source>
</evidence>
<comment type="cofactor">
    <cofactor evidence="3">
        <name>Fe(2+)</name>
        <dbReference type="ChEBI" id="CHEBI:29033"/>
    </cofactor>
</comment>
<dbReference type="Pfam" id="PF09797">
    <property type="entry name" value="NatB_MDM20"/>
    <property type="match status" value="1"/>
</dbReference>
<evidence type="ECO:0000313" key="16">
    <source>
        <dbReference type="EMBL" id="CAD7230968.1"/>
    </source>
</evidence>
<dbReference type="PANTHER" id="PTHR12849:SF0">
    <property type="entry name" value="LARIAT DEBRANCHING ENZYME"/>
    <property type="match status" value="1"/>
</dbReference>
<keyword evidence="8" id="KW-0378">Hydrolase</keyword>
<dbReference type="SMART" id="SM01124">
    <property type="entry name" value="DBR1"/>
    <property type="match status" value="1"/>
</dbReference>
<sequence length="1970" mass="221025">MALGSENSVVERRLRPLYDHLDNGNNKKAVQEADKVLRKQPKCSTARALKALALLRLGRENECVDVLKQIRKDLDPDDPTLQAMCICYKEMHQFDEICGLYEEATRKEPTNEEFLSHLFMAYVRTGDYNKQQSSAMMLYKAKPKNPYFFWAVMSIVMQALNSEPDIAQKVKLPLAEKMVRKFIESGKLESEAEVQIFLIILQYQGKYREVLSVLEDKLSEKLTSHQTWARFVKLEAMRKLGMWEELNRLYKTLIRQSPEQWNYYLGYMETVFVLSVEGKAEEAEASGAATEETQLDTSPQDALAFILLMLCQLIQSGDTRALRAPLLAQLELRRRCKTSGLDVDSSFPPFSHLCLEFCDHFGSKPCCFSDLRSYLQYLNPSEAQKFLEELNKRWNIQGFTDSSEPFTSEGVVAQHCAFTAFERSLDLDMSRGSSEDDKLGLRRVQELLTKYKRCVNLHEGKLSTEPRASDRFLELAAHQLLSCYCRDPENRFNLLWMAASFLEDGLRLSSHNPQFKFLLMTIYRELGAGGALHTVFELLDVRHIMFDTLSYIVTEPLLSLCHFTDSERVSDNAVKFFVAQSQDTLDYLISAYKFGSFHKIQEFMSFRRKLRDSLTLASCRSRSLSLSLMRDGYSTVEETIKALEVYDDENLNEQSSSTPNGDPGGDASSEDEHEEQPWPSFVDSRDFGTEEDTDSPAVAMTDGVIRKSYLAECALIELRCLIFKTLRAALSYTKAKQSTVPRVLPVTEGERLLRRIRRDVDCSWWHQGKSKTYRTPFLPPLLRRTAANQCPMVDAVFQLLKVLRTIAKLLKSPSKTEGVHENDIKSESSHLASAMEDLSQIFASEIEEEVERIKSLKNVSSPVLLRDVFEESAVFCELLSYHVILVCCLSDLCHTLGRQSQVKAKKKKSSVVQDIGQHIEGSEGMEVAKQGGQLVNQLKQGLSVLLMALNEVKFKDWPPEASQDNIIVKGEGDIDQISEALSLLKLKDNQVKGNACQSYEKAVEEIMSVEIRTMRIAVEGCAHGELERIYEAIAEQERFQKVNVDLLICCGDFQATRNLEDLQCMAVPPKYRELGSFYKYFNGEKLAPKLTIFVGGNHEASNYLQELPYGGWVAPNIYYLGYAGVVNVGGLRIAGISGIFKGHDYRKGHYERPPYSAQTMRSAYHYRNLEVFRLSQLTPDIDIMISHDWPRNVTQYGNWEQLCRFKPHFIQEIQTNSLGSPPLEELLHTMKPRHWFAGHLHCKFTAEVKHDDSGKSTKFLALDKCLPRRRFLDILNIDSTNSDAKPISLTYDKEWLAILKNTNHFMSTKAIDCFLPTASSETERNNFTPTADELEEIQGDLIISPEAFARTGKAYPTRTAPPSKRDCMLNRRQPDAVLNPQTTSLCQRWGLTDPFEVLGAEEYFESSLDSTAVSTPYASTPKLVRTSGESASFDLSYSSFICDTPAAVVRARSEPAVPPGTPPMGTPSRDSFAYDSPLSGLKSFVAPTLKGRPSVVEEAVEIEAGKNPKKRLSDEETVTEESPSRKKVMQYNPHVNYKKKYRDLRQKLKKQINTHEHVKLILLQLQHECVKVARDRSFLLDRLLRYEEPAQWDHEKEDDEIIMGIFGKKRKEEERRRAQEQAMSSSTMTPPPPPMASTSSARPVSPDTLPNGSAVGHLTNGSPVSISLLESPSKTRVPTSSSDFEVVIPAATASPIVSLPSTSAPAVAPVVPKMFTLPSPSPHWLSEDEDDDEEEEPHRPPSREEQLQRPPSKEEEPHKPASKDEEPNRPLSKDEELQRPPSKEEEPQRPPSKEEAETAVVGKDTVIKEGEAANAVSEENDQQMESESEEKVKKTPSLFDSQASPTAVDQEAKGDTAGATTGAESSAAGVVSPTKEGAGGTGTSTPGTDVREMVSPTEDVGDKILGAFSPTSTVGEAGKPIIEAQSPTEAVMNKMEPIIGALSPTKSVGEAGESTSRMEDSDSDDDPFAF</sequence>
<feature type="compositionally biased region" description="Basic and acidic residues" evidence="15">
    <location>
        <begin position="1610"/>
        <end position="1619"/>
    </location>
</feature>
<evidence type="ECO:0000256" key="2">
    <source>
        <dbReference type="ARBA" id="ARBA00001947"/>
    </source>
</evidence>
<evidence type="ECO:0000256" key="11">
    <source>
        <dbReference type="ARBA" id="ARBA00023211"/>
    </source>
</evidence>
<accession>A0A7R8WI71</accession>
<keyword evidence="7" id="KW-0479">Metal-binding</keyword>
<dbReference type="EMBL" id="OB663096">
    <property type="protein sequence ID" value="CAD7230968.1"/>
    <property type="molecule type" value="Genomic_DNA"/>
</dbReference>
<evidence type="ECO:0000256" key="14">
    <source>
        <dbReference type="ARBA" id="ARBA00058627"/>
    </source>
</evidence>
<evidence type="ECO:0000256" key="13">
    <source>
        <dbReference type="ARBA" id="ARBA00029872"/>
    </source>
</evidence>
<evidence type="ECO:0000256" key="5">
    <source>
        <dbReference type="ARBA" id="ARBA00006045"/>
    </source>
</evidence>
<dbReference type="InterPro" id="IPR011990">
    <property type="entry name" value="TPR-like_helical_dom_sf"/>
</dbReference>
<evidence type="ECO:0000256" key="7">
    <source>
        <dbReference type="ARBA" id="ARBA00022723"/>
    </source>
</evidence>
<comment type="cofactor">
    <cofactor evidence="2">
        <name>Zn(2+)</name>
        <dbReference type="ChEBI" id="CHEBI:29105"/>
    </cofactor>
</comment>
<dbReference type="OrthoDB" id="407609at2759"/>
<evidence type="ECO:0000256" key="8">
    <source>
        <dbReference type="ARBA" id="ARBA00022801"/>
    </source>
</evidence>
<feature type="compositionally biased region" description="Low complexity" evidence="15">
    <location>
        <begin position="1855"/>
        <end position="1869"/>
    </location>
</feature>
<dbReference type="GO" id="GO:0008419">
    <property type="term" value="F:RNA lariat debranching enzyme activity"/>
    <property type="evidence" value="ECO:0007669"/>
    <property type="project" value="TreeGrafter"/>
</dbReference>
<feature type="compositionally biased region" description="Polar residues" evidence="15">
    <location>
        <begin position="1838"/>
        <end position="1847"/>
    </location>
</feature>
<dbReference type="GO" id="GO:0005634">
    <property type="term" value="C:nucleus"/>
    <property type="evidence" value="ECO:0007669"/>
    <property type="project" value="UniProtKB-SubCell"/>
</dbReference>
<dbReference type="InterPro" id="IPR029052">
    <property type="entry name" value="Metallo-depent_PP-like"/>
</dbReference>
<dbReference type="InterPro" id="IPR019183">
    <property type="entry name" value="NAA25_NatB_aux_su"/>
</dbReference>
<evidence type="ECO:0000256" key="4">
    <source>
        <dbReference type="ARBA" id="ARBA00004123"/>
    </source>
</evidence>
<keyword evidence="6" id="KW-0507">mRNA processing</keyword>
<name>A0A7R8WI71_9CRUS</name>
<comment type="subcellular location">
    <subcellularLocation>
        <location evidence="4">Nucleus</location>
    </subcellularLocation>
</comment>